<evidence type="ECO:0000313" key="1">
    <source>
        <dbReference type="EMBL" id="TMS01845.1"/>
    </source>
</evidence>
<comment type="caution">
    <text evidence="1">The sequence shown here is derived from an EMBL/GenBank/DDBJ whole genome shotgun (WGS) entry which is preliminary data.</text>
</comment>
<evidence type="ECO:0000313" key="2">
    <source>
        <dbReference type="Proteomes" id="UP000793456"/>
    </source>
</evidence>
<accession>A0ACD3Q3V4</accession>
<dbReference type="Proteomes" id="UP000793456">
    <property type="component" value="Chromosome XXIV"/>
</dbReference>
<protein>
    <submittedName>
        <fullName evidence="1">Uncharacterized protein</fullName>
    </submittedName>
</protein>
<gene>
    <name evidence="1" type="ORF">E3U43_007385</name>
</gene>
<sequence>MKRKGGIYTFFTPKTKVTKIVNELSKTDVQGEVEGERADENEVERERADENEVERERADENEVERERADENEVERERKDIERERHDGHEMEVDAEDEDELEAEGEEQKDVKVDQDEQGQEEVGEHMEEGDQREMRQDSERQRIRPPEPAPATSNRGGPPVLVEAAEKSSWMEGHEHNSSQNITQLEVCVNPFLKPFPCKLIRTGDTNKRTITLLLKLDPMQAVSADPRVPEPTPENSGISKGLNRNDLNNGALEKFAQSMTENIIQSFLSQMEMAEPEVDCEMSRFNQNQEILAEGLASAVIEVALREVCRGQSVEDHLECSRSAEMKGGQGKNQSFMDEFESETDFLDMDTEMDLVKKIQTSKVTQLCHPPLSQSGLPVVGSLDYPDAPPTTPLLPELERSRNSFARKLKGGLAKAFLPSPPPPTPKDEEYDSDGVTKDPRVELMEHLIHSLPTDNLARDYFEVGPHLGAQVEAFAEVLSCDIIDQVLNRDLITDDGDLHLLAHQLAQTIITSSLDEAKMLT</sequence>
<name>A0ACD3Q3V4_LARCR</name>
<proteinExistence type="predicted"/>
<keyword evidence="2" id="KW-1185">Reference proteome</keyword>
<reference evidence="1" key="1">
    <citation type="submission" date="2018-11" db="EMBL/GenBank/DDBJ databases">
        <title>The sequence and de novo assembly of Larimichthys crocea genome using PacBio and Hi-C technologies.</title>
        <authorList>
            <person name="Xu P."/>
            <person name="Chen B."/>
            <person name="Zhou Z."/>
            <person name="Ke Q."/>
            <person name="Wu Y."/>
            <person name="Bai H."/>
            <person name="Pu F."/>
        </authorList>
    </citation>
    <scope>NUCLEOTIDE SEQUENCE</scope>
    <source>
        <tissue evidence="1">Muscle</tissue>
    </source>
</reference>
<dbReference type="EMBL" id="CM011697">
    <property type="protein sequence ID" value="TMS01845.1"/>
    <property type="molecule type" value="Genomic_DNA"/>
</dbReference>
<organism evidence="1 2">
    <name type="scientific">Larimichthys crocea</name>
    <name type="common">Large yellow croaker</name>
    <name type="synonym">Pseudosciaena crocea</name>
    <dbReference type="NCBI Taxonomy" id="215358"/>
    <lineage>
        <taxon>Eukaryota</taxon>
        <taxon>Metazoa</taxon>
        <taxon>Chordata</taxon>
        <taxon>Craniata</taxon>
        <taxon>Vertebrata</taxon>
        <taxon>Euteleostomi</taxon>
        <taxon>Actinopterygii</taxon>
        <taxon>Neopterygii</taxon>
        <taxon>Teleostei</taxon>
        <taxon>Neoteleostei</taxon>
        <taxon>Acanthomorphata</taxon>
        <taxon>Eupercaria</taxon>
        <taxon>Sciaenidae</taxon>
        <taxon>Larimichthys</taxon>
    </lineage>
</organism>